<dbReference type="AlphaFoldDB" id="A0AAW2U3G3"/>
<reference evidence="1" key="2">
    <citation type="journal article" date="2024" name="Plant">
        <title>Genomic evolution and insights into agronomic trait innovations of Sesamum species.</title>
        <authorList>
            <person name="Miao H."/>
            <person name="Wang L."/>
            <person name="Qu L."/>
            <person name="Liu H."/>
            <person name="Sun Y."/>
            <person name="Le M."/>
            <person name="Wang Q."/>
            <person name="Wei S."/>
            <person name="Zheng Y."/>
            <person name="Lin W."/>
            <person name="Duan Y."/>
            <person name="Cao H."/>
            <person name="Xiong S."/>
            <person name="Wang X."/>
            <person name="Wei L."/>
            <person name="Li C."/>
            <person name="Ma Q."/>
            <person name="Ju M."/>
            <person name="Zhao R."/>
            <person name="Li G."/>
            <person name="Mu C."/>
            <person name="Tian Q."/>
            <person name="Mei H."/>
            <person name="Zhang T."/>
            <person name="Gao T."/>
            <person name="Zhang H."/>
        </authorList>
    </citation>
    <scope>NUCLEOTIDE SEQUENCE</scope>
    <source>
        <strain evidence="1">KEN1</strain>
    </source>
</reference>
<gene>
    <name evidence="1" type="ORF">Slati_3742700</name>
</gene>
<dbReference type="InterPro" id="IPR036691">
    <property type="entry name" value="Endo/exonu/phosph_ase_sf"/>
</dbReference>
<protein>
    <submittedName>
        <fullName evidence="1">Uncharacterized protein</fullName>
    </submittedName>
</protein>
<accession>A0AAW2U3G3</accession>
<organism evidence="1">
    <name type="scientific">Sesamum latifolium</name>
    <dbReference type="NCBI Taxonomy" id="2727402"/>
    <lineage>
        <taxon>Eukaryota</taxon>
        <taxon>Viridiplantae</taxon>
        <taxon>Streptophyta</taxon>
        <taxon>Embryophyta</taxon>
        <taxon>Tracheophyta</taxon>
        <taxon>Spermatophyta</taxon>
        <taxon>Magnoliopsida</taxon>
        <taxon>eudicotyledons</taxon>
        <taxon>Gunneridae</taxon>
        <taxon>Pentapetalae</taxon>
        <taxon>asterids</taxon>
        <taxon>lamiids</taxon>
        <taxon>Lamiales</taxon>
        <taxon>Pedaliaceae</taxon>
        <taxon>Sesamum</taxon>
    </lineage>
</organism>
<proteinExistence type="predicted"/>
<dbReference type="Gene3D" id="3.60.10.10">
    <property type="entry name" value="Endonuclease/exonuclease/phosphatase"/>
    <property type="match status" value="1"/>
</dbReference>
<reference evidence="1" key="1">
    <citation type="submission" date="2020-06" db="EMBL/GenBank/DDBJ databases">
        <authorList>
            <person name="Li T."/>
            <person name="Hu X."/>
            <person name="Zhang T."/>
            <person name="Song X."/>
            <person name="Zhang H."/>
            <person name="Dai N."/>
            <person name="Sheng W."/>
            <person name="Hou X."/>
            <person name="Wei L."/>
        </authorList>
    </citation>
    <scope>NUCLEOTIDE SEQUENCE</scope>
    <source>
        <strain evidence="1">KEN1</strain>
        <tissue evidence="1">Leaf</tissue>
    </source>
</reference>
<name>A0AAW2U3G3_9LAMI</name>
<dbReference type="PANTHER" id="PTHR33710">
    <property type="entry name" value="BNAC02G09200D PROTEIN"/>
    <property type="match status" value="1"/>
</dbReference>
<sequence>MAPTAEGGEIPCKVDVEYEWVPKKCITCMSLGHSASSCPTTQPSTKKLVNVFVLKVRPVNPAVRKESSASPMGAGHTPPSVASVDGPTVVYVTVVYGDNEVVPRRELWQELSLLASSIVDDPWLVLGDFNAVMDMSEVCGTSGDIRLAMEDFCACIIDAGLVSLPMQGCSFTWHNCSEGHRSLWKCLDRMLVNDLWLMN</sequence>
<dbReference type="SUPFAM" id="SSF56219">
    <property type="entry name" value="DNase I-like"/>
    <property type="match status" value="1"/>
</dbReference>
<dbReference type="EMBL" id="JACGWN010000013">
    <property type="protein sequence ID" value="KAL0411530.1"/>
    <property type="molecule type" value="Genomic_DNA"/>
</dbReference>
<comment type="caution">
    <text evidence="1">The sequence shown here is derived from an EMBL/GenBank/DDBJ whole genome shotgun (WGS) entry which is preliminary data.</text>
</comment>
<evidence type="ECO:0000313" key="1">
    <source>
        <dbReference type="EMBL" id="KAL0411530.1"/>
    </source>
</evidence>
<dbReference type="PANTHER" id="PTHR33710:SF13">
    <property type="entry name" value="ENDONUCLEASE_EXONUCLEASE_PHOSPHATASE FAMILY PROTEIN"/>
    <property type="match status" value="1"/>
</dbReference>